<dbReference type="EMBL" id="BAAAQY010000002">
    <property type="protein sequence ID" value="GAA2226725.1"/>
    <property type="molecule type" value="Genomic_DNA"/>
</dbReference>
<accession>A0ABP5Q9I3</accession>
<comment type="caution">
    <text evidence="1">The sequence shown here is derived from an EMBL/GenBank/DDBJ whole genome shotgun (WGS) entry which is preliminary data.</text>
</comment>
<dbReference type="PANTHER" id="PTHR12475:SF4">
    <property type="entry name" value="PROTEIN THEM6"/>
    <property type="match status" value="1"/>
</dbReference>
<dbReference type="PANTHER" id="PTHR12475">
    <property type="match status" value="1"/>
</dbReference>
<evidence type="ECO:0000313" key="2">
    <source>
        <dbReference type="Proteomes" id="UP001500929"/>
    </source>
</evidence>
<name>A0ABP5Q9I3_9MICO</name>
<organism evidence="1 2">
    <name type="scientific">Herbiconiux moechotypicola</name>
    <dbReference type="NCBI Taxonomy" id="637393"/>
    <lineage>
        <taxon>Bacteria</taxon>
        <taxon>Bacillati</taxon>
        <taxon>Actinomycetota</taxon>
        <taxon>Actinomycetes</taxon>
        <taxon>Micrococcales</taxon>
        <taxon>Microbacteriaceae</taxon>
        <taxon>Herbiconiux</taxon>
    </lineage>
</organism>
<dbReference type="Proteomes" id="UP001500929">
    <property type="component" value="Unassembled WGS sequence"/>
</dbReference>
<dbReference type="InterPro" id="IPR029069">
    <property type="entry name" value="HotDog_dom_sf"/>
</dbReference>
<dbReference type="Gene3D" id="3.10.129.10">
    <property type="entry name" value="Hotdog Thioesterase"/>
    <property type="match status" value="1"/>
</dbReference>
<keyword evidence="2" id="KW-1185">Reference proteome</keyword>
<protein>
    <submittedName>
        <fullName evidence="1">Thioesterase family protein</fullName>
    </submittedName>
</protein>
<dbReference type="Pfam" id="PF13279">
    <property type="entry name" value="4HBT_2"/>
    <property type="match status" value="1"/>
</dbReference>
<gene>
    <name evidence="1" type="ORF">GCM10009851_08410</name>
</gene>
<dbReference type="InterPro" id="IPR051490">
    <property type="entry name" value="THEM6_lcsJ_thioesterase"/>
</dbReference>
<reference evidence="2" key="1">
    <citation type="journal article" date="2019" name="Int. J. Syst. Evol. Microbiol.">
        <title>The Global Catalogue of Microorganisms (GCM) 10K type strain sequencing project: providing services to taxonomists for standard genome sequencing and annotation.</title>
        <authorList>
            <consortium name="The Broad Institute Genomics Platform"/>
            <consortium name="The Broad Institute Genome Sequencing Center for Infectious Disease"/>
            <person name="Wu L."/>
            <person name="Ma J."/>
        </authorList>
    </citation>
    <scope>NUCLEOTIDE SEQUENCE [LARGE SCALE GENOMIC DNA]</scope>
    <source>
        <strain evidence="2">JCM 16117</strain>
    </source>
</reference>
<sequence length="210" mass="24183">MHIRNVSRASGADLYDRPVHFFFRTLWQGLLARFRSPLGLWDTASTPFRVLPTDLDVLRHMNNGVYLSILDIARLDLMLRSRTWPQLKERGWYPVVVSETISFRRSLQLWQRFTVETRTLGFDDRAVYMEQRFVVGGEVYARAYIKARFLKRSGGIVPMDELRALAGLAPGESAPGQLESSRMPAWLLEWGRDAQLPSTKTPAPSRWEGE</sequence>
<proteinExistence type="predicted"/>
<dbReference type="CDD" id="cd00586">
    <property type="entry name" value="4HBT"/>
    <property type="match status" value="1"/>
</dbReference>
<dbReference type="SUPFAM" id="SSF54637">
    <property type="entry name" value="Thioesterase/thiol ester dehydrase-isomerase"/>
    <property type="match status" value="1"/>
</dbReference>
<evidence type="ECO:0000313" key="1">
    <source>
        <dbReference type="EMBL" id="GAA2226725.1"/>
    </source>
</evidence>